<dbReference type="Proteomes" id="UP001149140">
    <property type="component" value="Unassembled WGS sequence"/>
</dbReference>
<keyword evidence="2" id="KW-0238">DNA-binding</keyword>
<name>A0A9X3MPF0_9ACTN</name>
<dbReference type="PROSITE" id="PS50930">
    <property type="entry name" value="HTH_LYTTR"/>
    <property type="match status" value="1"/>
</dbReference>
<reference evidence="2" key="1">
    <citation type="submission" date="2022-10" db="EMBL/GenBank/DDBJ databases">
        <title>The WGS of Solirubrobacter ginsenosidimutans DSM 21036.</title>
        <authorList>
            <person name="Jiang Z."/>
        </authorList>
    </citation>
    <scope>NUCLEOTIDE SEQUENCE</scope>
    <source>
        <strain evidence="2">DSM 21036</strain>
    </source>
</reference>
<dbReference type="PANTHER" id="PTHR37299">
    <property type="entry name" value="TRANSCRIPTIONAL REGULATOR-RELATED"/>
    <property type="match status" value="1"/>
</dbReference>
<dbReference type="GO" id="GO:0003677">
    <property type="term" value="F:DNA binding"/>
    <property type="evidence" value="ECO:0007669"/>
    <property type="project" value="UniProtKB-KW"/>
</dbReference>
<dbReference type="PANTHER" id="PTHR37299:SF1">
    <property type="entry name" value="STAGE 0 SPORULATION PROTEIN A HOMOLOG"/>
    <property type="match status" value="1"/>
</dbReference>
<evidence type="ECO:0000313" key="2">
    <source>
        <dbReference type="EMBL" id="MDA0159984.1"/>
    </source>
</evidence>
<dbReference type="EMBL" id="JAPDOD010000004">
    <property type="protein sequence ID" value="MDA0159984.1"/>
    <property type="molecule type" value="Genomic_DNA"/>
</dbReference>
<dbReference type="GO" id="GO:0000156">
    <property type="term" value="F:phosphorelay response regulator activity"/>
    <property type="evidence" value="ECO:0007669"/>
    <property type="project" value="InterPro"/>
</dbReference>
<dbReference type="InterPro" id="IPR029016">
    <property type="entry name" value="GAF-like_dom_sf"/>
</dbReference>
<gene>
    <name evidence="2" type="ORF">OM076_06910</name>
</gene>
<accession>A0A9X3MPF0</accession>
<evidence type="ECO:0000313" key="3">
    <source>
        <dbReference type="Proteomes" id="UP001149140"/>
    </source>
</evidence>
<dbReference type="Gene3D" id="3.30.450.40">
    <property type="match status" value="1"/>
</dbReference>
<organism evidence="2 3">
    <name type="scientific">Solirubrobacter ginsenosidimutans</name>
    <dbReference type="NCBI Taxonomy" id="490573"/>
    <lineage>
        <taxon>Bacteria</taxon>
        <taxon>Bacillati</taxon>
        <taxon>Actinomycetota</taxon>
        <taxon>Thermoleophilia</taxon>
        <taxon>Solirubrobacterales</taxon>
        <taxon>Solirubrobacteraceae</taxon>
        <taxon>Solirubrobacter</taxon>
    </lineage>
</organism>
<protein>
    <submittedName>
        <fullName evidence="2">LytTR family transcriptional regulator DNA-binding domain-containing protein</fullName>
    </submittedName>
</protein>
<feature type="domain" description="HTH LytTR-type" evidence="1">
    <location>
        <begin position="359"/>
        <end position="466"/>
    </location>
</feature>
<evidence type="ECO:0000259" key="1">
    <source>
        <dbReference type="PROSITE" id="PS50930"/>
    </source>
</evidence>
<sequence length="466" mass="50148">MSQTAKRNRVTDAERYRAVNAARERFLAGDDRVRGVRPEVATSWYRCREQYRVDPGLSQAPAASAQKESSSEHTLEHEIVFAQLGGAAASIASEVESAGGVVTVTDGTARILTVQGDKTTLTRARDSNMAPWSCWSEAATGTNGMGTALEAPGPVLISGPEHWCRGLDEWVCAGVAVRDAVTHDPVAVLDVSAWRSNLPAQAAGWLSKAVGGARAILRQRAHDSGAELAAAFTQTRAQSGQGLAALDASGRVIIADEAASLVLGVPARVQALDPAVRWQPTPDFRRLARHAIEQAQLDHGWVGSTQVVTELSGEPCRISLRPVFLVDQPIGTLAFFGSEHGEPIERERHEPGLAPPSRIVGVSGESMILLRPLEVQFAEADGNDVWLVTEEGRLQAAVRGIDKLEVELSGGEFLRVHRRFLVNLSRVRVVERGPRGDLSLIMDGTTHEAVPVSRRNVPTVRRALGL</sequence>
<dbReference type="Pfam" id="PF04397">
    <property type="entry name" value="LytTR"/>
    <property type="match status" value="1"/>
</dbReference>
<dbReference type="Gene3D" id="2.40.50.1020">
    <property type="entry name" value="LytTr DNA-binding domain"/>
    <property type="match status" value="1"/>
</dbReference>
<keyword evidence="3" id="KW-1185">Reference proteome</keyword>
<dbReference type="InterPro" id="IPR046947">
    <property type="entry name" value="LytR-like"/>
</dbReference>
<comment type="caution">
    <text evidence="2">The sequence shown here is derived from an EMBL/GenBank/DDBJ whole genome shotgun (WGS) entry which is preliminary data.</text>
</comment>
<dbReference type="SMART" id="SM00850">
    <property type="entry name" value="LytTR"/>
    <property type="match status" value="1"/>
</dbReference>
<dbReference type="AlphaFoldDB" id="A0A9X3MPF0"/>
<dbReference type="InterPro" id="IPR007492">
    <property type="entry name" value="LytTR_DNA-bd_dom"/>
</dbReference>
<proteinExistence type="predicted"/>